<evidence type="ECO:0000313" key="2">
    <source>
        <dbReference type="Proteomes" id="UP000324896"/>
    </source>
</evidence>
<name>A0A1G6NAC2_9FIRM</name>
<dbReference type="EMBL" id="FMYT01000011">
    <property type="protein sequence ID" value="SDC64743.1"/>
    <property type="molecule type" value="Genomic_DNA"/>
</dbReference>
<dbReference type="InterPro" id="IPR043472">
    <property type="entry name" value="Macro_dom-like"/>
</dbReference>
<dbReference type="AlphaFoldDB" id="A0A1G6NAC2"/>
<evidence type="ECO:0000313" key="1">
    <source>
        <dbReference type="EMBL" id="SDC64743.1"/>
    </source>
</evidence>
<protein>
    <recommendedName>
        <fullName evidence="3">Macro domain-containing protein</fullName>
    </recommendedName>
</protein>
<dbReference type="SUPFAM" id="SSF52949">
    <property type="entry name" value="Macro domain-like"/>
    <property type="match status" value="1"/>
</dbReference>
<proteinExistence type="predicted"/>
<dbReference type="Proteomes" id="UP000324896">
    <property type="component" value="Unassembled WGS sequence"/>
</dbReference>
<dbReference type="RefSeq" id="WP_188116912.1">
    <property type="nucleotide sequence ID" value="NZ_FMYT01000011.1"/>
</dbReference>
<dbReference type="Gene3D" id="3.40.220.10">
    <property type="entry name" value="Leucine Aminopeptidase, subunit E, domain 1"/>
    <property type="match status" value="1"/>
</dbReference>
<reference evidence="1 2" key="1">
    <citation type="submission" date="2016-10" db="EMBL/GenBank/DDBJ databases">
        <authorList>
            <person name="Varghese N."/>
            <person name="Submissions S."/>
        </authorList>
    </citation>
    <scope>NUCLEOTIDE SEQUENCE [LARGE SCALE GENOMIC DNA]</scope>
    <source>
        <strain evidence="1 2">WG10</strain>
    </source>
</reference>
<organism evidence="1 2">
    <name type="scientific">Halanaerobium congolense</name>
    <dbReference type="NCBI Taxonomy" id="54121"/>
    <lineage>
        <taxon>Bacteria</taxon>
        <taxon>Bacillati</taxon>
        <taxon>Bacillota</taxon>
        <taxon>Clostridia</taxon>
        <taxon>Halanaerobiales</taxon>
        <taxon>Halanaerobiaceae</taxon>
        <taxon>Halanaerobium</taxon>
    </lineage>
</organism>
<gene>
    <name evidence="1" type="ORF">SAMN04488597_11115</name>
</gene>
<accession>A0A1G6NAC2</accession>
<sequence>MINYYEGTVFNTPAKTIVNTVNCVGVMGAGLKYFSKNHSKVEMKSAAFPKLGTNIN</sequence>
<evidence type="ECO:0008006" key="3">
    <source>
        <dbReference type="Google" id="ProtNLM"/>
    </source>
</evidence>